<evidence type="ECO:0000313" key="1">
    <source>
        <dbReference type="EnsemblPlants" id="AVESA.00010b.r2.2AG0259310.1.CDS.1"/>
    </source>
</evidence>
<dbReference type="Proteomes" id="UP001732700">
    <property type="component" value="Chromosome 2A"/>
</dbReference>
<dbReference type="EnsemblPlants" id="AVESA.00010b.r2.2AG0259310.1">
    <property type="protein sequence ID" value="AVESA.00010b.r2.2AG0259310.1.CDS.1"/>
    <property type="gene ID" value="AVESA.00010b.r2.2AG0259310"/>
</dbReference>
<organism evidence="1 2">
    <name type="scientific">Avena sativa</name>
    <name type="common">Oat</name>
    <dbReference type="NCBI Taxonomy" id="4498"/>
    <lineage>
        <taxon>Eukaryota</taxon>
        <taxon>Viridiplantae</taxon>
        <taxon>Streptophyta</taxon>
        <taxon>Embryophyta</taxon>
        <taxon>Tracheophyta</taxon>
        <taxon>Spermatophyta</taxon>
        <taxon>Magnoliopsida</taxon>
        <taxon>Liliopsida</taxon>
        <taxon>Poales</taxon>
        <taxon>Poaceae</taxon>
        <taxon>BOP clade</taxon>
        <taxon>Pooideae</taxon>
        <taxon>Poodae</taxon>
        <taxon>Poeae</taxon>
        <taxon>Poeae Chloroplast Group 1 (Aveneae type)</taxon>
        <taxon>Aveninae</taxon>
        <taxon>Avena</taxon>
    </lineage>
</organism>
<evidence type="ECO:0000313" key="2">
    <source>
        <dbReference type="Proteomes" id="UP001732700"/>
    </source>
</evidence>
<proteinExistence type="predicted"/>
<reference evidence="1" key="2">
    <citation type="submission" date="2025-09" db="UniProtKB">
        <authorList>
            <consortium name="EnsemblPlants"/>
        </authorList>
    </citation>
    <scope>IDENTIFICATION</scope>
</reference>
<protein>
    <submittedName>
        <fullName evidence="1">Uncharacterized protein</fullName>
    </submittedName>
</protein>
<name>A0ACD5UIS7_AVESA</name>
<sequence length="443" mass="50038">METSTALRRSARRKPERTLTEISDHPVAEIPDRPVLEIPDHLVAEIFLRLSTAEDLVRASASCVSFRRLVIDKSFLRRFRRLHDPPVLAFFDRDGFHHALPPHRSAPVASALASAADFSFSFLPNHLDWVVQDIRDGRVLLLRPGEGQKPQVSMELAVCDPLHRGYVLLPPVPDDLVASEARAATEYMPWCEPFLVPTDEEAEEAFGVIWMVHFHTRLVAALVFSSSTGQWQAAASKEWTMVSPIVHEYQKRHYAYGCFYWESSDIHKKEFLVFDTRSLEFSISDLPPREWCPRGLAIVEAGEGRIGLVGILDETLAGKLDLCYYIKGNKGESSGKWQLDKTISLGSDRPHYIKAAAGTYLLLVKFGDMQFVGLTRQRLDFEIEYILVDVKTLQLERLCSKSSGFAFSKTLQLERLCSKSSGFAFSKTWIYTNFPPSLSSPTV</sequence>
<accession>A0ACD5UIS7</accession>
<reference evidence="1" key="1">
    <citation type="submission" date="2021-05" db="EMBL/GenBank/DDBJ databases">
        <authorList>
            <person name="Scholz U."/>
            <person name="Mascher M."/>
            <person name="Fiebig A."/>
        </authorList>
    </citation>
    <scope>NUCLEOTIDE SEQUENCE [LARGE SCALE GENOMIC DNA]</scope>
</reference>
<keyword evidence="2" id="KW-1185">Reference proteome</keyword>